<accession>W4JXG1</accession>
<reference evidence="1 2" key="1">
    <citation type="journal article" date="2012" name="New Phytol.">
        <title>Insight into trade-off between wood decay and parasitism from the genome of a fungal forest pathogen.</title>
        <authorList>
            <person name="Olson A."/>
            <person name="Aerts A."/>
            <person name="Asiegbu F."/>
            <person name="Belbahri L."/>
            <person name="Bouzid O."/>
            <person name="Broberg A."/>
            <person name="Canback B."/>
            <person name="Coutinho P.M."/>
            <person name="Cullen D."/>
            <person name="Dalman K."/>
            <person name="Deflorio G."/>
            <person name="van Diepen L.T."/>
            <person name="Dunand C."/>
            <person name="Duplessis S."/>
            <person name="Durling M."/>
            <person name="Gonthier P."/>
            <person name="Grimwood J."/>
            <person name="Fossdal C.G."/>
            <person name="Hansson D."/>
            <person name="Henrissat B."/>
            <person name="Hietala A."/>
            <person name="Himmelstrand K."/>
            <person name="Hoffmeister D."/>
            <person name="Hogberg N."/>
            <person name="James T.Y."/>
            <person name="Karlsson M."/>
            <person name="Kohler A."/>
            <person name="Kues U."/>
            <person name="Lee Y.H."/>
            <person name="Lin Y.C."/>
            <person name="Lind M."/>
            <person name="Lindquist E."/>
            <person name="Lombard V."/>
            <person name="Lucas S."/>
            <person name="Lunden K."/>
            <person name="Morin E."/>
            <person name="Murat C."/>
            <person name="Park J."/>
            <person name="Raffaello T."/>
            <person name="Rouze P."/>
            <person name="Salamov A."/>
            <person name="Schmutz J."/>
            <person name="Solheim H."/>
            <person name="Stahlberg J."/>
            <person name="Velez H."/>
            <person name="de Vries R.P."/>
            <person name="Wiebenga A."/>
            <person name="Woodward S."/>
            <person name="Yakovlev I."/>
            <person name="Garbelotto M."/>
            <person name="Martin F."/>
            <person name="Grigoriev I.V."/>
            <person name="Stenlid J."/>
        </authorList>
    </citation>
    <scope>NUCLEOTIDE SEQUENCE [LARGE SCALE GENOMIC DNA]</scope>
    <source>
        <strain evidence="1 2">TC 32-1</strain>
    </source>
</reference>
<gene>
    <name evidence="1" type="ORF">HETIRDRAFT_244466</name>
</gene>
<dbReference type="RefSeq" id="XP_009551059.1">
    <property type="nucleotide sequence ID" value="XM_009552764.1"/>
</dbReference>
<feature type="non-terminal residue" evidence="1">
    <location>
        <position position="60"/>
    </location>
</feature>
<dbReference type="InParanoid" id="W4JXG1"/>
<sequence>DDDGPKIANEFYRRDFNDHADGSAPDTTESARALHITVKKLRAQYNERSFVRWVPFVHYG</sequence>
<dbReference type="OrthoDB" id="9991317at2759"/>
<organism evidence="1 2">
    <name type="scientific">Heterobasidion irregulare (strain TC 32-1)</name>
    <dbReference type="NCBI Taxonomy" id="747525"/>
    <lineage>
        <taxon>Eukaryota</taxon>
        <taxon>Fungi</taxon>
        <taxon>Dikarya</taxon>
        <taxon>Basidiomycota</taxon>
        <taxon>Agaricomycotina</taxon>
        <taxon>Agaricomycetes</taxon>
        <taxon>Russulales</taxon>
        <taxon>Bondarzewiaceae</taxon>
        <taxon>Heterobasidion</taxon>
        <taxon>Heterobasidion annosum species complex</taxon>
    </lineage>
</organism>
<dbReference type="AlphaFoldDB" id="W4JXG1"/>
<feature type="non-terminal residue" evidence="1">
    <location>
        <position position="1"/>
    </location>
</feature>
<dbReference type="KEGG" id="hir:HETIRDRAFT_244466"/>
<name>W4JXG1_HETIT</name>
<dbReference type="HOGENOM" id="CLU_001305_3_0_1"/>
<dbReference type="Proteomes" id="UP000030671">
    <property type="component" value="Unassembled WGS sequence"/>
</dbReference>
<evidence type="ECO:0000313" key="1">
    <source>
        <dbReference type="EMBL" id="ETW77576.1"/>
    </source>
</evidence>
<dbReference type="GeneID" id="20669054"/>
<protein>
    <submittedName>
        <fullName evidence="1">Uncharacterized protein</fullName>
    </submittedName>
</protein>
<keyword evidence="2" id="KW-1185">Reference proteome</keyword>
<evidence type="ECO:0000313" key="2">
    <source>
        <dbReference type="Proteomes" id="UP000030671"/>
    </source>
</evidence>
<dbReference type="EMBL" id="KI925463">
    <property type="protein sequence ID" value="ETW77576.1"/>
    <property type="molecule type" value="Genomic_DNA"/>
</dbReference>
<proteinExistence type="predicted"/>